<feature type="non-terminal residue" evidence="1">
    <location>
        <position position="25"/>
    </location>
</feature>
<comment type="caution">
    <text evidence="1">The sequence shown here is derived from an EMBL/GenBank/DDBJ whole genome shotgun (WGS) entry which is preliminary data.</text>
</comment>
<evidence type="ECO:0000313" key="2">
    <source>
        <dbReference type="Proteomes" id="UP000708208"/>
    </source>
</evidence>
<keyword evidence="2" id="KW-1185">Reference proteome</keyword>
<accession>A0A8J2JK00</accession>
<protein>
    <submittedName>
        <fullName evidence="1">Uncharacterized protein</fullName>
    </submittedName>
</protein>
<dbReference type="EMBL" id="CAJVCH010082014">
    <property type="protein sequence ID" value="CAG7721705.1"/>
    <property type="molecule type" value="Genomic_DNA"/>
</dbReference>
<dbReference type="AlphaFoldDB" id="A0A8J2JK00"/>
<reference evidence="1" key="1">
    <citation type="submission" date="2021-06" db="EMBL/GenBank/DDBJ databases">
        <authorList>
            <person name="Hodson N. C."/>
            <person name="Mongue J. A."/>
            <person name="Jaron S. K."/>
        </authorList>
    </citation>
    <scope>NUCLEOTIDE SEQUENCE</scope>
</reference>
<organism evidence="1 2">
    <name type="scientific">Allacma fusca</name>
    <dbReference type="NCBI Taxonomy" id="39272"/>
    <lineage>
        <taxon>Eukaryota</taxon>
        <taxon>Metazoa</taxon>
        <taxon>Ecdysozoa</taxon>
        <taxon>Arthropoda</taxon>
        <taxon>Hexapoda</taxon>
        <taxon>Collembola</taxon>
        <taxon>Symphypleona</taxon>
        <taxon>Sminthuridae</taxon>
        <taxon>Allacma</taxon>
    </lineage>
</organism>
<gene>
    <name evidence="1" type="ORF">AFUS01_LOCUS10902</name>
</gene>
<sequence>MAQSLCAVGTWLFYDLPYYNANETA</sequence>
<name>A0A8J2JK00_9HEXA</name>
<evidence type="ECO:0000313" key="1">
    <source>
        <dbReference type="EMBL" id="CAG7721705.1"/>
    </source>
</evidence>
<proteinExistence type="predicted"/>
<dbReference type="Proteomes" id="UP000708208">
    <property type="component" value="Unassembled WGS sequence"/>
</dbReference>